<dbReference type="SUPFAM" id="SSF103473">
    <property type="entry name" value="MFS general substrate transporter"/>
    <property type="match status" value="1"/>
</dbReference>
<dbReference type="InterPro" id="IPR036259">
    <property type="entry name" value="MFS_trans_sf"/>
</dbReference>
<dbReference type="Pfam" id="PF07690">
    <property type="entry name" value="MFS_1"/>
    <property type="match status" value="1"/>
</dbReference>
<proteinExistence type="predicted"/>
<feature type="transmembrane region" description="Helical" evidence="6">
    <location>
        <begin position="388"/>
        <end position="406"/>
    </location>
</feature>
<feature type="transmembrane region" description="Helical" evidence="6">
    <location>
        <begin position="445"/>
        <end position="466"/>
    </location>
</feature>
<dbReference type="OrthoDB" id="2250022at2759"/>
<dbReference type="PANTHER" id="PTHR43791">
    <property type="entry name" value="PERMEASE-RELATED"/>
    <property type="match status" value="1"/>
</dbReference>
<keyword evidence="5 6" id="KW-0472">Membrane</keyword>
<feature type="transmembrane region" description="Helical" evidence="6">
    <location>
        <begin position="412"/>
        <end position="433"/>
    </location>
</feature>
<organism evidence="7 8">
    <name type="scientific">Exophiala mesophila</name>
    <name type="common">Black yeast-like fungus</name>
    <dbReference type="NCBI Taxonomy" id="212818"/>
    <lineage>
        <taxon>Eukaryota</taxon>
        <taxon>Fungi</taxon>
        <taxon>Dikarya</taxon>
        <taxon>Ascomycota</taxon>
        <taxon>Pezizomycotina</taxon>
        <taxon>Eurotiomycetes</taxon>
        <taxon>Chaetothyriomycetidae</taxon>
        <taxon>Chaetothyriales</taxon>
        <taxon>Herpotrichiellaceae</taxon>
        <taxon>Exophiala</taxon>
    </lineage>
</organism>
<evidence type="ECO:0000313" key="8">
    <source>
        <dbReference type="Proteomes" id="UP000288859"/>
    </source>
</evidence>
<comment type="subcellular location">
    <subcellularLocation>
        <location evidence="1">Membrane</location>
        <topology evidence="1">Multi-pass membrane protein</topology>
    </subcellularLocation>
</comment>
<keyword evidence="2" id="KW-0813">Transport</keyword>
<dbReference type="Gene3D" id="1.20.1250.20">
    <property type="entry name" value="MFS general substrate transporter like domains"/>
    <property type="match status" value="3"/>
</dbReference>
<feature type="transmembrane region" description="Helical" evidence="6">
    <location>
        <begin position="357"/>
        <end position="376"/>
    </location>
</feature>
<feature type="transmembrane region" description="Helical" evidence="6">
    <location>
        <begin position="181"/>
        <end position="200"/>
    </location>
</feature>
<dbReference type="GO" id="GO:0022857">
    <property type="term" value="F:transmembrane transporter activity"/>
    <property type="evidence" value="ECO:0007669"/>
    <property type="project" value="InterPro"/>
</dbReference>
<dbReference type="InterPro" id="IPR011701">
    <property type="entry name" value="MFS"/>
</dbReference>
<evidence type="ECO:0000256" key="6">
    <source>
        <dbReference type="SAM" id="Phobius"/>
    </source>
</evidence>
<accession>A0A438N4Y7</accession>
<evidence type="ECO:0000313" key="7">
    <source>
        <dbReference type="EMBL" id="RVX70828.1"/>
    </source>
</evidence>
<keyword evidence="3 6" id="KW-0812">Transmembrane</keyword>
<sequence>MKLSTRALYALSVLRFKTAYVLNINFIKKTPRADDLPRPTGAMPQPCAKDLTRGQQPDGVPFEPALEKSLPAHKEHLFDVDDVAVDYSGAHAKQDPEEIKLVKRLDWFIMPTLWLMYVFNYLDRNAIALARLDDLEDELALTSTQYQTCVMILFVGYLLGQIPSSEYNRKRRHRGTWPVNFTGLLLARFFLGITEAPFYPGALYVLSLFYTRKEIATRMSILYTGALAATAVAGLIAIGIFEMSGIGGITGWRWLFIIQGVLTFVVAVAAGFILPDEPLKTKWLSPTQRQLAHDRIHNDTVEVREHSTAFTGLFEAAKDLRLWVFVVMQHMHIAAGAYKNFFPTVIETLGYNRTATLALTCPPYFVAGLTSILWALNSGRMNERTWHITIAKSVAIIGFITACATLNTGARYFAMCLFSVGVYACHSIILGWVAATCGQTKEKKAVSLAIVNTFATLSQIWTAYLWPKTDAPRYTMAMSASAAVSFGALALAWIMKFMLVRANRKIKQSNNEATLLLPPVNAEVDASRIANTPAYICSELLS</sequence>
<evidence type="ECO:0008006" key="9">
    <source>
        <dbReference type="Google" id="ProtNLM"/>
    </source>
</evidence>
<evidence type="ECO:0000256" key="3">
    <source>
        <dbReference type="ARBA" id="ARBA00022692"/>
    </source>
</evidence>
<name>A0A438N4Y7_EXOME</name>
<dbReference type="Proteomes" id="UP000288859">
    <property type="component" value="Unassembled WGS sequence"/>
</dbReference>
<dbReference type="EMBL" id="NAJM01000021">
    <property type="protein sequence ID" value="RVX70828.1"/>
    <property type="molecule type" value="Genomic_DNA"/>
</dbReference>
<dbReference type="VEuPathDB" id="FungiDB:PV10_05207"/>
<feature type="transmembrane region" description="Helical" evidence="6">
    <location>
        <begin position="253"/>
        <end position="274"/>
    </location>
</feature>
<feature type="transmembrane region" description="Helical" evidence="6">
    <location>
        <begin position="478"/>
        <end position="499"/>
    </location>
</feature>
<reference evidence="7 8" key="1">
    <citation type="submission" date="2017-03" db="EMBL/GenBank/DDBJ databases">
        <title>Genomes of endolithic fungi from Antarctica.</title>
        <authorList>
            <person name="Coleine C."/>
            <person name="Masonjones S."/>
            <person name="Stajich J.E."/>
        </authorList>
    </citation>
    <scope>NUCLEOTIDE SEQUENCE [LARGE SCALE GENOMIC DNA]</scope>
    <source>
        <strain evidence="7 8">CCFEE 6314</strain>
    </source>
</reference>
<gene>
    <name evidence="7" type="ORF">B0A52_05479</name>
</gene>
<dbReference type="PANTHER" id="PTHR43791:SF12">
    <property type="entry name" value="MAJOR FACILITATOR SUPERFAMILY (MFS) PROFILE DOMAIN-CONTAINING PROTEIN"/>
    <property type="match status" value="1"/>
</dbReference>
<evidence type="ECO:0000256" key="1">
    <source>
        <dbReference type="ARBA" id="ARBA00004141"/>
    </source>
</evidence>
<keyword evidence="4 6" id="KW-1133">Transmembrane helix</keyword>
<comment type="caution">
    <text evidence="7">The sequence shown here is derived from an EMBL/GenBank/DDBJ whole genome shotgun (WGS) entry which is preliminary data.</text>
</comment>
<protein>
    <recommendedName>
        <fullName evidence="9">Major facilitator superfamily (MFS) profile domain-containing protein</fullName>
    </recommendedName>
</protein>
<dbReference type="AlphaFoldDB" id="A0A438N4Y7"/>
<dbReference type="FunFam" id="1.20.1250.20:FF:000013">
    <property type="entry name" value="MFS general substrate transporter"/>
    <property type="match status" value="1"/>
</dbReference>
<dbReference type="FunFam" id="1.20.1250.20:FF:000057">
    <property type="entry name" value="MFS general substrate transporter"/>
    <property type="match status" value="1"/>
</dbReference>
<evidence type="ECO:0000256" key="2">
    <source>
        <dbReference type="ARBA" id="ARBA00022448"/>
    </source>
</evidence>
<dbReference type="GO" id="GO:0016020">
    <property type="term" value="C:membrane"/>
    <property type="evidence" value="ECO:0007669"/>
    <property type="project" value="UniProtKB-SubCell"/>
</dbReference>
<evidence type="ECO:0000256" key="4">
    <source>
        <dbReference type="ARBA" id="ARBA00022989"/>
    </source>
</evidence>
<feature type="transmembrane region" description="Helical" evidence="6">
    <location>
        <begin position="220"/>
        <end position="241"/>
    </location>
</feature>
<evidence type="ECO:0000256" key="5">
    <source>
        <dbReference type="ARBA" id="ARBA00023136"/>
    </source>
</evidence>